<comment type="caution">
    <text evidence="2">The sequence shown here is derived from an EMBL/GenBank/DDBJ whole genome shotgun (WGS) entry which is preliminary data.</text>
</comment>
<evidence type="ECO:0000256" key="1">
    <source>
        <dbReference type="SAM" id="MobiDB-lite"/>
    </source>
</evidence>
<keyword evidence="3" id="KW-1185">Reference proteome</keyword>
<evidence type="ECO:0008006" key="4">
    <source>
        <dbReference type="Google" id="ProtNLM"/>
    </source>
</evidence>
<gene>
    <name evidence="2" type="ORF">N0F65_008044</name>
</gene>
<evidence type="ECO:0000313" key="2">
    <source>
        <dbReference type="EMBL" id="DAZ93777.1"/>
    </source>
</evidence>
<dbReference type="Proteomes" id="UP001146120">
    <property type="component" value="Unassembled WGS sequence"/>
</dbReference>
<reference evidence="2" key="2">
    <citation type="journal article" date="2023" name="Microbiol Resour">
        <title>Decontamination and Annotation of the Draft Genome Sequence of the Oomycete Lagenidium giganteum ARSEF 373.</title>
        <authorList>
            <person name="Morgan W.R."/>
            <person name="Tartar A."/>
        </authorList>
    </citation>
    <scope>NUCLEOTIDE SEQUENCE</scope>
    <source>
        <strain evidence="2">ARSEF 373</strain>
    </source>
</reference>
<dbReference type="AlphaFoldDB" id="A0AAV2YKA2"/>
<evidence type="ECO:0000313" key="3">
    <source>
        <dbReference type="Proteomes" id="UP001146120"/>
    </source>
</evidence>
<feature type="region of interest" description="Disordered" evidence="1">
    <location>
        <begin position="1"/>
        <end position="28"/>
    </location>
</feature>
<accession>A0AAV2YKA2</accession>
<sequence length="89" mass="10442">MCTKRSGSTPTTSRGTVDRQSVSRRALSRANMQFRHVLRQKMTKSSRSWTYLVQPNLQAQKMMMRSRMVLLRTKTPKKLIQQERSAEKQ</sequence>
<reference evidence="2" key="1">
    <citation type="submission" date="2022-11" db="EMBL/GenBank/DDBJ databases">
        <authorList>
            <person name="Morgan W.R."/>
            <person name="Tartar A."/>
        </authorList>
    </citation>
    <scope>NUCLEOTIDE SEQUENCE</scope>
    <source>
        <strain evidence="2">ARSEF 373</strain>
    </source>
</reference>
<protein>
    <recommendedName>
        <fullName evidence="4">Ribosomal protein L28</fullName>
    </recommendedName>
</protein>
<name>A0AAV2YKA2_9STRA</name>
<feature type="compositionally biased region" description="Low complexity" evidence="1">
    <location>
        <begin position="1"/>
        <end position="15"/>
    </location>
</feature>
<dbReference type="EMBL" id="DAKRPA010000292">
    <property type="protein sequence ID" value="DAZ93777.1"/>
    <property type="molecule type" value="Genomic_DNA"/>
</dbReference>
<proteinExistence type="predicted"/>
<organism evidence="2 3">
    <name type="scientific">Lagenidium giganteum</name>
    <dbReference type="NCBI Taxonomy" id="4803"/>
    <lineage>
        <taxon>Eukaryota</taxon>
        <taxon>Sar</taxon>
        <taxon>Stramenopiles</taxon>
        <taxon>Oomycota</taxon>
        <taxon>Peronosporomycetes</taxon>
        <taxon>Pythiales</taxon>
        <taxon>Pythiaceae</taxon>
    </lineage>
</organism>